<dbReference type="RefSeq" id="WP_068713680.1">
    <property type="nucleotide sequence ID" value="NZ_AP014635.1"/>
</dbReference>
<gene>
    <name evidence="3" type="ORF">LDJ79_21280</name>
</gene>
<keyword evidence="4" id="KW-1185">Reference proteome</keyword>
<feature type="coiled-coil region" evidence="1">
    <location>
        <begin position="54"/>
        <end position="125"/>
    </location>
</feature>
<reference evidence="4" key="1">
    <citation type="submission" date="2023-07" db="EMBL/GenBank/DDBJ databases">
        <title>Molecular identification of indigenous halophilic bacteria isolated from red sea cost, biodegradation of synthetic dyes and assessment of degraded metabolite toxicity.</title>
        <authorList>
            <person name="Chaieb K."/>
            <person name="Altayb H.N."/>
        </authorList>
    </citation>
    <scope>NUCLEOTIDE SEQUENCE [LARGE SCALE GENOMIC DNA]</scope>
    <source>
        <strain evidence="4">K20</strain>
    </source>
</reference>
<keyword evidence="2" id="KW-0812">Transmembrane</keyword>
<accession>A0ABS7YSJ5</accession>
<dbReference type="Proteomes" id="UP001199044">
    <property type="component" value="Unassembled WGS sequence"/>
</dbReference>
<feature type="transmembrane region" description="Helical" evidence="2">
    <location>
        <begin position="24"/>
        <end position="45"/>
    </location>
</feature>
<keyword evidence="1" id="KW-0175">Coiled coil</keyword>
<protein>
    <submittedName>
        <fullName evidence="3">Chromosome partitioning protein ParA</fullName>
    </submittedName>
</protein>
<evidence type="ECO:0000256" key="1">
    <source>
        <dbReference type="SAM" id="Coils"/>
    </source>
</evidence>
<evidence type="ECO:0000256" key="2">
    <source>
        <dbReference type="SAM" id="Phobius"/>
    </source>
</evidence>
<comment type="caution">
    <text evidence="3">The sequence shown here is derived from an EMBL/GenBank/DDBJ whole genome shotgun (WGS) entry which is preliminary data.</text>
</comment>
<keyword evidence="2" id="KW-0472">Membrane</keyword>
<name>A0ABS7YSJ5_9VIBR</name>
<proteinExistence type="predicted"/>
<evidence type="ECO:0000313" key="4">
    <source>
        <dbReference type="Proteomes" id="UP001199044"/>
    </source>
</evidence>
<dbReference type="EMBL" id="JAIWIU010000191">
    <property type="protein sequence ID" value="MCA2018662.1"/>
    <property type="molecule type" value="Genomic_DNA"/>
</dbReference>
<sequence length="245" mass="27392">MNPKNNIDENDDVVVIEQRDKRSYLYIGIAGVLGLALGGLVGSTVTSSKWESAYNNLEAKYHQLTSTNSDLTQQAQSDLDKANQTLQAKIDEAVTQAKAEQAEKIAQLEKQVSELEKVNTTLDTKVTDQKQELAKADATNTKLVRKTDIQAGVFERSRELFQKELKTKQELESLQKERDTLVPKIAALKKECDVYLAGTSWDATSDSCDKQDQAKARLSQLDQMIHVHQLDLQQIKELSQEIGVN</sequence>
<keyword evidence="2" id="KW-1133">Transmembrane helix</keyword>
<evidence type="ECO:0000313" key="3">
    <source>
        <dbReference type="EMBL" id="MCA2018662.1"/>
    </source>
</evidence>
<organism evidence="3 4">
    <name type="scientific">Vibrio tritonius</name>
    <dbReference type="NCBI Taxonomy" id="1435069"/>
    <lineage>
        <taxon>Bacteria</taxon>
        <taxon>Pseudomonadati</taxon>
        <taxon>Pseudomonadota</taxon>
        <taxon>Gammaproteobacteria</taxon>
        <taxon>Vibrionales</taxon>
        <taxon>Vibrionaceae</taxon>
        <taxon>Vibrio</taxon>
    </lineage>
</organism>